<dbReference type="AlphaFoldDB" id="A0A7W4IF08"/>
<name>A0A7W4IF08_9PROT</name>
<organism evidence="1 2">
    <name type="scientific">Gluconacetobacter sacchari</name>
    <dbReference type="NCBI Taxonomy" id="92759"/>
    <lineage>
        <taxon>Bacteria</taxon>
        <taxon>Pseudomonadati</taxon>
        <taxon>Pseudomonadota</taxon>
        <taxon>Alphaproteobacteria</taxon>
        <taxon>Acetobacterales</taxon>
        <taxon>Acetobacteraceae</taxon>
        <taxon>Gluconacetobacter</taxon>
    </lineage>
</organism>
<evidence type="ECO:0000313" key="2">
    <source>
        <dbReference type="Proteomes" id="UP000589085"/>
    </source>
</evidence>
<dbReference type="Proteomes" id="UP000589085">
    <property type="component" value="Unassembled WGS sequence"/>
</dbReference>
<gene>
    <name evidence="1" type="ORF">HLH48_15570</name>
</gene>
<proteinExistence type="predicted"/>
<sequence length="98" mass="10762">MSQIESLRRLAAIETRLDFLVRQAEADTGDREILRQIVETLSVQGRLIADIHAVLHPEEDAAQTGPGVRELLLQILAAVESLRAPITKALAQTERAPS</sequence>
<accession>A0A7W4IF08</accession>
<protein>
    <submittedName>
        <fullName evidence="1">Uncharacterized protein</fullName>
    </submittedName>
</protein>
<dbReference type="EMBL" id="JABEQJ010000022">
    <property type="protein sequence ID" value="MBB2161572.1"/>
    <property type="molecule type" value="Genomic_DNA"/>
</dbReference>
<comment type="caution">
    <text evidence="1">The sequence shown here is derived from an EMBL/GenBank/DDBJ whole genome shotgun (WGS) entry which is preliminary data.</text>
</comment>
<reference evidence="1 2" key="1">
    <citation type="submission" date="2020-04" db="EMBL/GenBank/DDBJ databases">
        <title>Description of novel Gluconacetobacter.</title>
        <authorList>
            <person name="Sombolestani A."/>
        </authorList>
    </citation>
    <scope>NUCLEOTIDE SEQUENCE [LARGE SCALE GENOMIC DNA]</scope>
    <source>
        <strain evidence="1 2">LMG 19747</strain>
    </source>
</reference>
<evidence type="ECO:0000313" key="1">
    <source>
        <dbReference type="EMBL" id="MBB2161572.1"/>
    </source>
</evidence>
<dbReference type="RefSeq" id="WP_182998403.1">
    <property type="nucleotide sequence ID" value="NZ_JABEQJ010000022.1"/>
</dbReference>